<dbReference type="PANTHER" id="PTHR11240">
    <property type="entry name" value="RIBONUCLEASE T2"/>
    <property type="match status" value="1"/>
</dbReference>
<dbReference type="PROSITE" id="PS00531">
    <property type="entry name" value="RNASE_T2_2"/>
    <property type="match status" value="1"/>
</dbReference>
<evidence type="ECO:0000256" key="3">
    <source>
        <dbReference type="SAM" id="SignalP"/>
    </source>
</evidence>
<dbReference type="Proteomes" id="UP000594430">
    <property type="component" value="Chromosome"/>
</dbReference>
<keyword evidence="3" id="KW-0732">Signal</keyword>
<dbReference type="InterPro" id="IPR036430">
    <property type="entry name" value="RNase_T2-like_sf"/>
</dbReference>
<evidence type="ECO:0000256" key="1">
    <source>
        <dbReference type="ARBA" id="ARBA00007469"/>
    </source>
</evidence>
<accession>A0A7S9Q6Q6</accession>
<sequence length="238" mass="26964">MRLLKASLLLFPLAWINAAMALDPNEQAYADAPPTRFLVYSVTWQPTFCKMKPTTAGCEQPPQRFLTHGVWPYSESIGKYTNRHPQFCTRSPACAEGEACAMSEDAVDKVLDNADLRALVPSDPAGMFAHEWKKHGTCSGQTMQQYFENFVTLRKVVTFEDEAAFKQMIGNATMFSEIRKAFPANTAFRCYKDVTGDQYLHEVFYLIDSQGEPYLNERNLQIGVQCAEQHTWIPRGRA</sequence>
<comment type="similarity">
    <text evidence="1 2">Belongs to the RNase T2 family.</text>
</comment>
<dbReference type="EMBL" id="CP064946">
    <property type="protein sequence ID" value="QPH47540.1"/>
    <property type="molecule type" value="Genomic_DNA"/>
</dbReference>
<gene>
    <name evidence="4" type="ORF">IZU98_14085</name>
</gene>
<protein>
    <submittedName>
        <fullName evidence="4">Ribonuclease</fullName>
    </submittedName>
</protein>
<evidence type="ECO:0000313" key="4">
    <source>
        <dbReference type="EMBL" id="QPH47540.1"/>
    </source>
</evidence>
<feature type="chain" id="PRO_5030716882" evidence="3">
    <location>
        <begin position="22"/>
        <end position="238"/>
    </location>
</feature>
<dbReference type="SUPFAM" id="SSF55895">
    <property type="entry name" value="Ribonuclease Rh-like"/>
    <property type="match status" value="1"/>
</dbReference>
<name>A0A7S9Q6Q6_9PSED</name>
<proteinExistence type="inferred from homology"/>
<reference evidence="4 5" key="1">
    <citation type="submission" date="2020-11" db="EMBL/GenBank/DDBJ databases">
        <title>Pseudomonas fulva producing VIM-24.</title>
        <authorList>
            <person name="Liu S."/>
        </authorList>
    </citation>
    <scope>NUCLEOTIDE SEQUENCE [LARGE SCALE GENOMIC DNA]</scope>
    <source>
        <strain evidence="4 5">ZDHY414</strain>
    </source>
</reference>
<dbReference type="RefSeq" id="WP_196110041.1">
    <property type="nucleotide sequence ID" value="NZ_CP064943.1"/>
</dbReference>
<dbReference type="GO" id="GO:0003723">
    <property type="term" value="F:RNA binding"/>
    <property type="evidence" value="ECO:0007669"/>
    <property type="project" value="InterPro"/>
</dbReference>
<dbReference type="PANTHER" id="PTHR11240:SF22">
    <property type="entry name" value="RIBONUCLEASE T2"/>
    <property type="match status" value="1"/>
</dbReference>
<dbReference type="GO" id="GO:0033897">
    <property type="term" value="F:ribonuclease T2 activity"/>
    <property type="evidence" value="ECO:0007669"/>
    <property type="project" value="InterPro"/>
</dbReference>
<dbReference type="Pfam" id="PF00445">
    <property type="entry name" value="Ribonuclease_T2"/>
    <property type="match status" value="1"/>
</dbReference>
<organism evidence="4 5">
    <name type="scientific">Pseudomonas fulva</name>
    <dbReference type="NCBI Taxonomy" id="47880"/>
    <lineage>
        <taxon>Bacteria</taxon>
        <taxon>Pseudomonadati</taxon>
        <taxon>Pseudomonadota</taxon>
        <taxon>Gammaproteobacteria</taxon>
        <taxon>Pseudomonadales</taxon>
        <taxon>Pseudomonadaceae</taxon>
        <taxon>Pseudomonas</taxon>
    </lineage>
</organism>
<dbReference type="AlphaFoldDB" id="A0A7S9Q6Q6"/>
<evidence type="ECO:0000313" key="5">
    <source>
        <dbReference type="Proteomes" id="UP000594430"/>
    </source>
</evidence>
<feature type="signal peptide" evidence="3">
    <location>
        <begin position="1"/>
        <end position="21"/>
    </location>
</feature>
<dbReference type="InterPro" id="IPR033130">
    <property type="entry name" value="RNase_T2_His_AS_2"/>
</dbReference>
<evidence type="ECO:0000256" key="2">
    <source>
        <dbReference type="RuleBase" id="RU004328"/>
    </source>
</evidence>
<dbReference type="Gene3D" id="3.90.730.10">
    <property type="entry name" value="Ribonuclease T2-like"/>
    <property type="match status" value="1"/>
</dbReference>
<dbReference type="InterPro" id="IPR001568">
    <property type="entry name" value="RNase_T2-like"/>
</dbReference>